<dbReference type="Proteomes" id="UP000553035">
    <property type="component" value="Unassembled WGS sequence"/>
</dbReference>
<protein>
    <submittedName>
        <fullName evidence="1">Uncharacterized protein</fullName>
    </submittedName>
</protein>
<comment type="caution">
    <text evidence="1">The sequence shown here is derived from an EMBL/GenBank/DDBJ whole genome shotgun (WGS) entry which is preliminary data.</text>
</comment>
<reference evidence="1 2" key="1">
    <citation type="submission" date="2020-07" db="EMBL/GenBank/DDBJ databases">
        <title>Exploring microbial biodiversity for novel pathways involved in the catabolism of aromatic compounds derived from lignin.</title>
        <authorList>
            <person name="Elkins J."/>
        </authorList>
    </citation>
    <scope>NUCLEOTIDE SEQUENCE [LARGE SCALE GENOMIC DNA]</scope>
    <source>
        <strain evidence="1 2">VanB</strain>
    </source>
</reference>
<sequence length="158" mass="17952">MSTNSSNSNTRSGSGKITATIGNGFPHPDYAGVPRFFIHGNNKIVLRTVDFIDKAGTQTGMNWVFPNDIENRRYEFVKDAPYHIEPLEFSYRSFNEDLKEWVGTTYLKENIGYIDVKDFNLEQGHLKADFSFQFTTYKDPKTHTVSGTIDVTGLVKEP</sequence>
<evidence type="ECO:0000313" key="2">
    <source>
        <dbReference type="Proteomes" id="UP000553035"/>
    </source>
</evidence>
<dbReference type="AlphaFoldDB" id="A0A7Y9VSZ1"/>
<dbReference type="EMBL" id="JACCAT010000001">
    <property type="protein sequence ID" value="NYH07975.1"/>
    <property type="molecule type" value="Genomic_DNA"/>
</dbReference>
<dbReference type="RefSeq" id="WP_179692583.1">
    <property type="nucleotide sequence ID" value="NZ_JACCAT010000001.1"/>
</dbReference>
<name>A0A7Y9VSZ1_9PSED</name>
<organism evidence="1 2">
    <name type="scientific">Pseudomonas moraviensis</name>
    <dbReference type="NCBI Taxonomy" id="321662"/>
    <lineage>
        <taxon>Bacteria</taxon>
        <taxon>Pseudomonadati</taxon>
        <taxon>Pseudomonadota</taxon>
        <taxon>Gammaproteobacteria</taxon>
        <taxon>Pseudomonadales</taxon>
        <taxon>Pseudomonadaceae</taxon>
        <taxon>Pseudomonas</taxon>
    </lineage>
</organism>
<proteinExistence type="predicted"/>
<evidence type="ECO:0000313" key="1">
    <source>
        <dbReference type="EMBL" id="NYH07975.1"/>
    </source>
</evidence>
<accession>A0A7Y9VSZ1</accession>
<gene>
    <name evidence="1" type="ORF">GGI52_001018</name>
</gene>